<sequence>MAPPGEPPGDAGAVPPSTVIRSRFRSITEHPPGTVLGRGTKRQLVDDSPHGVDGRAHRASQQLWQETPLRGGARAETMLVETLLRPQRLFAMGTPPAANTSPSRTMLESARRDSAAKGALEALRRDAERAKFELRQVETEREREREEALQSRQQLERELLGQAKRIERLERDRRWLAEQEERLADDRRTAESEMAAARQKYEARADKAAAAARDLQERLDEAVRSLRRTQSAHTDEIERYQKRLAAAERAAAELRSDNEAIQSPAQGSSSLQLTVDALRREVEEKSQDVEDLQQRLRALADKDGAAVSTPSRTRVAQLEHDLHEQCTYIQAVEQQNRQLRADTQRLATRAAKYDEEREANAALGAKVERLEQQQLTHAQLEAEVDALRQEREQWRRVLRGADADSAAGQPSEPVPDSPFAVARTVATQRQTIRTLEAKLDAMQDATETAAQQLQSATRDAQLLRQECARLERDADSERQRATRLDSAKQHAAREAEFLRAQLRSYDSEEAELMT</sequence>
<feature type="non-terminal residue" evidence="1">
    <location>
        <position position="514"/>
    </location>
</feature>
<reference evidence="1" key="1">
    <citation type="submission" date="2022-07" db="EMBL/GenBank/DDBJ databases">
        <title>Phylogenomic reconstructions and comparative analyses of Kickxellomycotina fungi.</title>
        <authorList>
            <person name="Reynolds N.K."/>
            <person name="Stajich J.E."/>
            <person name="Barry K."/>
            <person name="Grigoriev I.V."/>
            <person name="Crous P."/>
            <person name="Smith M.E."/>
        </authorList>
    </citation>
    <scope>NUCLEOTIDE SEQUENCE</scope>
    <source>
        <strain evidence="1">BCRC 34780</strain>
    </source>
</reference>
<keyword evidence="1" id="KW-0808">Transferase</keyword>
<organism evidence="1 2">
    <name type="scientific">Coemansia helicoidea</name>
    <dbReference type="NCBI Taxonomy" id="1286919"/>
    <lineage>
        <taxon>Eukaryota</taxon>
        <taxon>Fungi</taxon>
        <taxon>Fungi incertae sedis</taxon>
        <taxon>Zoopagomycota</taxon>
        <taxon>Kickxellomycotina</taxon>
        <taxon>Kickxellomycetes</taxon>
        <taxon>Kickxellales</taxon>
        <taxon>Kickxellaceae</taxon>
        <taxon>Coemansia</taxon>
    </lineage>
</organism>
<comment type="caution">
    <text evidence="1">The sequence shown here is derived from an EMBL/GenBank/DDBJ whole genome shotgun (WGS) entry which is preliminary data.</text>
</comment>
<evidence type="ECO:0000313" key="1">
    <source>
        <dbReference type="EMBL" id="KAJ2800709.1"/>
    </source>
</evidence>
<keyword evidence="1" id="KW-0489">Methyltransferase</keyword>
<gene>
    <name evidence="1" type="primary">MAD1_1</name>
    <name evidence="1" type="ORF">H4R21_003071</name>
</gene>
<name>A0ACC1L4X8_9FUNG</name>
<accession>A0ACC1L4X8</accession>
<dbReference type="EC" id="2.1.1.233" evidence="1"/>
<dbReference type="EMBL" id="JANBUN010000899">
    <property type="protein sequence ID" value="KAJ2800709.1"/>
    <property type="molecule type" value="Genomic_DNA"/>
</dbReference>
<dbReference type="Proteomes" id="UP001140087">
    <property type="component" value="Unassembled WGS sequence"/>
</dbReference>
<proteinExistence type="predicted"/>
<keyword evidence="2" id="KW-1185">Reference proteome</keyword>
<evidence type="ECO:0000313" key="2">
    <source>
        <dbReference type="Proteomes" id="UP001140087"/>
    </source>
</evidence>
<protein>
    <submittedName>
        <fullName evidence="1">Coiled-coil domain-containing protein mad1</fullName>
        <ecNumber evidence="1">2.1.1.233</ecNumber>
    </submittedName>
</protein>